<dbReference type="CDD" id="cd02253">
    <property type="entry name" value="DmpA"/>
    <property type="match status" value="1"/>
</dbReference>
<dbReference type="RefSeq" id="WP_252740674.1">
    <property type="nucleotide sequence ID" value="NZ_JAMXIB010000003.1"/>
</dbReference>
<keyword evidence="4" id="KW-1185">Reference proteome</keyword>
<evidence type="ECO:0000313" key="3">
    <source>
        <dbReference type="EMBL" id="MCO5724296.1"/>
    </source>
</evidence>
<accession>A0ABT1AWB6</accession>
<dbReference type="Pfam" id="PF03576">
    <property type="entry name" value="Peptidase_S58"/>
    <property type="match status" value="1"/>
</dbReference>
<protein>
    <submittedName>
        <fullName evidence="3">P1 family peptidase</fullName>
    </submittedName>
</protein>
<name>A0ABT1AWB6_9FLAO</name>
<evidence type="ECO:0000256" key="2">
    <source>
        <dbReference type="SAM" id="SignalP"/>
    </source>
</evidence>
<dbReference type="SUPFAM" id="SSF56266">
    <property type="entry name" value="DmpA/ArgJ-like"/>
    <property type="match status" value="1"/>
</dbReference>
<feature type="signal peptide" evidence="2">
    <location>
        <begin position="1"/>
        <end position="20"/>
    </location>
</feature>
<dbReference type="PANTHER" id="PTHR36512:SF3">
    <property type="entry name" value="BLR5678 PROTEIN"/>
    <property type="match status" value="1"/>
</dbReference>
<reference evidence="3 4" key="1">
    <citation type="submission" date="2022-06" db="EMBL/GenBank/DDBJ databases">
        <authorList>
            <person name="Xuan X."/>
        </authorList>
    </citation>
    <scope>NUCLEOTIDE SEQUENCE [LARGE SCALE GENOMIC DNA]</scope>
    <source>
        <strain evidence="3 4">2V75</strain>
    </source>
</reference>
<dbReference type="Proteomes" id="UP001206312">
    <property type="component" value="Unassembled WGS sequence"/>
</dbReference>
<dbReference type="InterPro" id="IPR005321">
    <property type="entry name" value="Peptidase_S58_DmpA"/>
</dbReference>
<dbReference type="InterPro" id="IPR016117">
    <property type="entry name" value="ArgJ-like_dom_sf"/>
</dbReference>
<evidence type="ECO:0000256" key="1">
    <source>
        <dbReference type="ARBA" id="ARBA00007068"/>
    </source>
</evidence>
<sequence length="370" mass="38781">MRVSYLFVLVSLIFMSEAHSQSKRIRAYGIELGVLPPGPLNAITDVPGVKVGHTTLILGDSVRTGVTAIVPHPGNLFREKVPAAIYIGNGFGKLAGYSQVEELGTVETPIVLTNTLSVSAAMEGLIRYTLDQPGNETVGSVNALVGETNDGRLNDIRGSHVTPEHVLEAIHKAAPGPVAEGNVGAGTGTVAFGYKGGIGTSSRRVPAKAGGYTVGVLVQANFGGILTLNGINLARALDKVPDSYREDTDGSCMIVVLTDAPLDARNLKRLAKRCMLGLARTGGIASNGSGDYVVAVSTAPENRVAHTPDSMLLKTLTLHNDYMSPLFLAAAEATEEAIWNALFAASTMEGNGGARVEALPVETVLKWVRE</sequence>
<comment type="caution">
    <text evidence="3">The sequence shown here is derived from an EMBL/GenBank/DDBJ whole genome shotgun (WGS) entry which is preliminary data.</text>
</comment>
<feature type="chain" id="PRO_5046506160" evidence="2">
    <location>
        <begin position="21"/>
        <end position="370"/>
    </location>
</feature>
<keyword evidence="2" id="KW-0732">Signal</keyword>
<dbReference type="Gene3D" id="3.60.70.12">
    <property type="entry name" value="L-amino peptidase D-ALA esterase/amidase"/>
    <property type="match status" value="1"/>
</dbReference>
<organism evidence="3 4">
    <name type="scientific">Robiginitalea marina</name>
    <dbReference type="NCBI Taxonomy" id="2954105"/>
    <lineage>
        <taxon>Bacteria</taxon>
        <taxon>Pseudomonadati</taxon>
        <taxon>Bacteroidota</taxon>
        <taxon>Flavobacteriia</taxon>
        <taxon>Flavobacteriales</taxon>
        <taxon>Flavobacteriaceae</taxon>
        <taxon>Robiginitalea</taxon>
    </lineage>
</organism>
<evidence type="ECO:0000313" key="4">
    <source>
        <dbReference type="Proteomes" id="UP001206312"/>
    </source>
</evidence>
<dbReference type="EMBL" id="JAMXIB010000003">
    <property type="protein sequence ID" value="MCO5724296.1"/>
    <property type="molecule type" value="Genomic_DNA"/>
</dbReference>
<gene>
    <name evidence="3" type="ORF">NG653_05480</name>
</gene>
<dbReference type="PANTHER" id="PTHR36512">
    <property type="entry name" value="D-AMINOPEPTIDASE"/>
    <property type="match status" value="1"/>
</dbReference>
<proteinExistence type="inferred from homology"/>
<comment type="similarity">
    <text evidence="1">Belongs to the peptidase S58 family.</text>
</comment>